<evidence type="ECO:0000313" key="13">
    <source>
        <dbReference type="EMBL" id="CCF84057.1"/>
    </source>
</evidence>
<comment type="function">
    <text evidence="7 10">Provides the precursors necessary for DNA synthesis. Catalyzes the biosynthesis of deoxyribonucleotides from the corresponding ribonucleotides.</text>
</comment>
<reference evidence="13 14" key="1">
    <citation type="journal article" date="2012" name="ISME J.">
        <title>Nitrification expanded: discovery, physiology and genomics of a nitrite-oxidizing bacterium from the phylum Chloroflexi.</title>
        <authorList>
            <person name="Sorokin D.Y."/>
            <person name="Lucker S."/>
            <person name="Vejmelkova D."/>
            <person name="Kostrikina N.A."/>
            <person name="Kleerebezem R."/>
            <person name="Rijpstra W.I."/>
            <person name="Damste J.S."/>
            <person name="Le Paslier D."/>
            <person name="Muyzer G."/>
            <person name="Wagner M."/>
            <person name="van Loosdrecht M.C."/>
            <person name="Daims H."/>
        </authorList>
    </citation>
    <scope>NUCLEOTIDE SEQUENCE [LARGE SCALE GENOMIC DNA]</scope>
    <source>
        <strain evidence="14">none</strain>
    </source>
</reference>
<dbReference type="PANTHER" id="PTHR11573:SF6">
    <property type="entry name" value="RIBONUCLEOSIDE-DIPHOSPHATE REDUCTASE LARGE SUBUNIT"/>
    <property type="match status" value="1"/>
</dbReference>
<keyword evidence="6 10" id="KW-0215">Deoxyribonucleotide synthesis</keyword>
<evidence type="ECO:0000313" key="14">
    <source>
        <dbReference type="Proteomes" id="UP000004221"/>
    </source>
</evidence>
<evidence type="ECO:0000256" key="9">
    <source>
        <dbReference type="PROSITE-ProRule" id="PRU00492"/>
    </source>
</evidence>
<dbReference type="InterPro" id="IPR039718">
    <property type="entry name" value="Rrm1"/>
</dbReference>
<sequence length="956" mass="107675">MRTPPPSLAGIGLEPPPGTPESASIATVTRTVMKRDGRTVEFDRSRISHAIEMAFRAEIGCPFPDPLKATVADQVESITGAVIECLPGHSAPGAPLSVEAIQDEVERQLMAAGAFAVARRYILYREARARRREEQSLRVRDGDGNEILLNQSLLRTWIDELCEGSQQRTFAKGIYEEVISSVPAGAPLQDVDRAIIFAARARIEQDPAYSFVAARALLRSLYTEVLGRRVALIEANERYAGVFSAFIREAVDLDLLDPELKTFDLDRLATAIDPGRDHLFQYLGLQTLYDRYLIHYRQRRLELPQMFWMRVAMGLALHETNREERAIEFYNLISTFRFCPSTPTLFNAGTRHPQLSSCYLTTIGDDLAQIFKSVRDNALLSKWSGGIGNDWTNVRALGSHINGTNGKSQGVIPFLKVANDAAVAVNQGGKRKGAVCAYLETWHLDIEEFLDLRKNTGDERRRTHDMNTAHWVPDLFMTRVQQDGQWTLFSPDDVPDLHDFYGREFEERYVAYEALADQGALSLFKRVRAVDLWRKMLTALFETGHPWITFKDPSNIRSAQDHAGVVHNSNLCTEILLNTSEDEVAVCNLGSINLVAHIENGQLDLNRLQSTVRTAVRMLDNVIDLNYYPIPEARASNLRHRPIGLGQMGFQDALYELGLSFASDGAVEFADRSMEAIAYFTILASTELARERGTYPSYAGSKWDRGLLPIDTIQLLGEERGEPVDIDTNSTFDWTAVREAVRQDGMRNSHTMAIAPTATIANILGVSQSIEPLYTNLYVKSNLSGEFTVVNHFLVRDLMARGLWDHQMLDDLKYFDGSIQPIDRVPPDLKERYLTAFEVDPDWLIECAARRQKWIDMGQSLNLYVAEPNGRKLSEMYFRAWRKGLKTTYYLRSLGATRNEKSTIDINSRGIQPRWMKARSASSDLQIERDEPAARQWTANGAGRICNLEPGCESCE</sequence>
<dbReference type="PRINTS" id="PR01183">
    <property type="entry name" value="RIBORDTASEM1"/>
</dbReference>
<dbReference type="InterPro" id="IPR013509">
    <property type="entry name" value="RNR_lsu_N"/>
</dbReference>
<evidence type="ECO:0000256" key="5">
    <source>
        <dbReference type="ARBA" id="ARBA00023002"/>
    </source>
</evidence>
<dbReference type="GO" id="GO:0005971">
    <property type="term" value="C:ribonucleoside-diphosphate reductase complex"/>
    <property type="evidence" value="ECO:0007669"/>
    <property type="project" value="TreeGrafter"/>
</dbReference>
<dbReference type="Gene3D" id="3.20.70.20">
    <property type="match status" value="1"/>
</dbReference>
<evidence type="ECO:0000256" key="1">
    <source>
        <dbReference type="ARBA" id="ARBA00010406"/>
    </source>
</evidence>
<dbReference type="PANTHER" id="PTHR11573">
    <property type="entry name" value="RIBONUCLEOSIDE-DIPHOSPHATE REDUCTASE LARGE CHAIN"/>
    <property type="match status" value="1"/>
</dbReference>
<dbReference type="NCBIfam" id="TIGR02506">
    <property type="entry name" value="NrdE_NrdA"/>
    <property type="match status" value="1"/>
</dbReference>
<feature type="domain" description="ATP-cone" evidence="12">
    <location>
        <begin position="30"/>
        <end position="132"/>
    </location>
</feature>
<accession>I4EH95</accession>
<keyword evidence="5 10" id="KW-0560">Oxidoreductase</keyword>
<dbReference type="GO" id="GO:0005524">
    <property type="term" value="F:ATP binding"/>
    <property type="evidence" value="ECO:0007669"/>
    <property type="project" value="UniProtKB-UniRule"/>
</dbReference>
<evidence type="ECO:0000256" key="11">
    <source>
        <dbReference type="SAM" id="MobiDB-lite"/>
    </source>
</evidence>
<dbReference type="OrthoDB" id="9762933at2"/>
<dbReference type="Proteomes" id="UP000004221">
    <property type="component" value="Unassembled WGS sequence"/>
</dbReference>
<keyword evidence="2" id="KW-0021">Allosteric enzyme</keyword>
<dbReference type="PROSITE" id="PS51161">
    <property type="entry name" value="ATP_CONE"/>
    <property type="match status" value="2"/>
</dbReference>
<dbReference type="InterPro" id="IPR013346">
    <property type="entry name" value="NrdE_NrdA_C"/>
</dbReference>
<comment type="catalytic activity">
    <reaction evidence="8 10">
        <text>a 2'-deoxyribonucleoside 5'-diphosphate + [thioredoxin]-disulfide + H2O = a ribonucleoside 5'-diphosphate + [thioredoxin]-dithiol</text>
        <dbReference type="Rhea" id="RHEA:23252"/>
        <dbReference type="Rhea" id="RHEA-COMP:10698"/>
        <dbReference type="Rhea" id="RHEA-COMP:10700"/>
        <dbReference type="ChEBI" id="CHEBI:15377"/>
        <dbReference type="ChEBI" id="CHEBI:29950"/>
        <dbReference type="ChEBI" id="CHEBI:50058"/>
        <dbReference type="ChEBI" id="CHEBI:57930"/>
        <dbReference type="ChEBI" id="CHEBI:73316"/>
        <dbReference type="EC" id="1.17.4.1"/>
    </reaction>
</comment>
<feature type="domain" description="ATP-cone" evidence="12">
    <location>
        <begin position="137"/>
        <end position="227"/>
    </location>
</feature>
<evidence type="ECO:0000256" key="3">
    <source>
        <dbReference type="ARBA" id="ARBA00022741"/>
    </source>
</evidence>
<keyword evidence="14" id="KW-1185">Reference proteome</keyword>
<keyword evidence="3 9" id="KW-0547">Nucleotide-binding</keyword>
<dbReference type="AlphaFoldDB" id="I4EH95"/>
<dbReference type="Pfam" id="PF02867">
    <property type="entry name" value="Ribonuc_red_lgC"/>
    <property type="match status" value="1"/>
</dbReference>
<dbReference type="Pfam" id="PF00317">
    <property type="entry name" value="Ribonuc_red_lgN"/>
    <property type="match status" value="1"/>
</dbReference>
<dbReference type="InterPro" id="IPR005144">
    <property type="entry name" value="ATP-cone_dom"/>
</dbReference>
<feature type="region of interest" description="Disordered" evidence="11">
    <location>
        <begin position="1"/>
        <end position="24"/>
    </location>
</feature>
<dbReference type="InterPro" id="IPR000788">
    <property type="entry name" value="RNR_lg_C"/>
</dbReference>
<comment type="similarity">
    <text evidence="1 10">Belongs to the ribonucleoside diphosphate reductase large chain family.</text>
</comment>
<dbReference type="GO" id="GO:0009263">
    <property type="term" value="P:deoxyribonucleotide biosynthetic process"/>
    <property type="evidence" value="ECO:0007669"/>
    <property type="project" value="UniProtKB-KW"/>
</dbReference>
<evidence type="ECO:0000256" key="2">
    <source>
        <dbReference type="ARBA" id="ARBA00022533"/>
    </source>
</evidence>
<dbReference type="GO" id="GO:0004748">
    <property type="term" value="F:ribonucleoside-diphosphate reductase activity, thioredoxin disulfide as acceptor"/>
    <property type="evidence" value="ECO:0007669"/>
    <property type="project" value="UniProtKB-EC"/>
</dbReference>
<evidence type="ECO:0000256" key="6">
    <source>
        <dbReference type="ARBA" id="ARBA00023116"/>
    </source>
</evidence>
<evidence type="ECO:0000256" key="4">
    <source>
        <dbReference type="ARBA" id="ARBA00022840"/>
    </source>
</evidence>
<dbReference type="PROSITE" id="PS00089">
    <property type="entry name" value="RIBORED_LARGE"/>
    <property type="match status" value="1"/>
</dbReference>
<dbReference type="SUPFAM" id="SSF48168">
    <property type="entry name" value="R1 subunit of ribonucleotide reductase, N-terminal domain"/>
    <property type="match status" value="1"/>
</dbReference>
<evidence type="ECO:0000256" key="10">
    <source>
        <dbReference type="RuleBase" id="RU003410"/>
    </source>
</evidence>
<dbReference type="EC" id="1.17.4.1" evidence="10"/>
<proteinExistence type="inferred from homology"/>
<protein>
    <recommendedName>
        <fullName evidence="10">Ribonucleoside-diphosphate reductase</fullName>
        <ecNumber evidence="10">1.17.4.1</ecNumber>
    </recommendedName>
</protein>
<dbReference type="UniPathway" id="UPA00326"/>
<dbReference type="RefSeq" id="WP_008477921.1">
    <property type="nucleotide sequence ID" value="NZ_CAGS01000230.1"/>
</dbReference>
<dbReference type="EMBL" id="CAGS01000230">
    <property type="protein sequence ID" value="CCF84057.1"/>
    <property type="molecule type" value="Genomic_DNA"/>
</dbReference>
<gene>
    <name evidence="13" type="primary">nrdA</name>
    <name evidence="13" type="ORF">NITHO_3050002</name>
</gene>
<dbReference type="NCBIfam" id="NF005544">
    <property type="entry name" value="PRK07207.1"/>
    <property type="match status" value="1"/>
</dbReference>
<dbReference type="InterPro" id="IPR008926">
    <property type="entry name" value="RNR_R1-su_N"/>
</dbReference>
<dbReference type="CDD" id="cd01679">
    <property type="entry name" value="RNR_I"/>
    <property type="match status" value="1"/>
</dbReference>
<comment type="caution">
    <text evidence="13">The sequence shown here is derived from an EMBL/GenBank/DDBJ whole genome shotgun (WGS) entry which is preliminary data.</text>
</comment>
<evidence type="ECO:0000259" key="12">
    <source>
        <dbReference type="PROSITE" id="PS51161"/>
    </source>
</evidence>
<dbReference type="FunFam" id="3.20.70.20:FF:000009">
    <property type="entry name" value="Ribonucleoside-diphosphate reductase"/>
    <property type="match status" value="1"/>
</dbReference>
<keyword evidence="4 9" id="KW-0067">ATP-binding</keyword>
<evidence type="ECO:0000256" key="8">
    <source>
        <dbReference type="ARBA" id="ARBA00047754"/>
    </source>
</evidence>
<name>I4EH95_9BACT</name>
<evidence type="ECO:0000256" key="7">
    <source>
        <dbReference type="ARBA" id="ARBA00024942"/>
    </source>
</evidence>
<dbReference type="SUPFAM" id="SSF51998">
    <property type="entry name" value="PFL-like glycyl radical enzymes"/>
    <property type="match status" value="1"/>
</dbReference>
<dbReference type="Pfam" id="PF03477">
    <property type="entry name" value="ATP-cone"/>
    <property type="match status" value="1"/>
</dbReference>
<organism evidence="13 14">
    <name type="scientific">Nitrolancea hollandica Lb</name>
    <dbReference type="NCBI Taxonomy" id="1129897"/>
    <lineage>
        <taxon>Bacteria</taxon>
        <taxon>Pseudomonadati</taxon>
        <taxon>Thermomicrobiota</taxon>
        <taxon>Thermomicrobia</taxon>
        <taxon>Sphaerobacterales</taxon>
        <taxon>Sphaerobacterineae</taxon>
        <taxon>Sphaerobacteraceae</taxon>
        <taxon>Nitrolancea</taxon>
    </lineage>
</organism>